<keyword evidence="4" id="KW-1003">Cell membrane</keyword>
<dbReference type="Gene3D" id="1.20.1080.10">
    <property type="entry name" value="Glycerol uptake facilitator protein"/>
    <property type="match status" value="1"/>
</dbReference>
<dbReference type="Proteomes" id="UP000603912">
    <property type="component" value="Unassembled WGS sequence"/>
</dbReference>
<dbReference type="GO" id="GO:0015250">
    <property type="term" value="F:water channel activity"/>
    <property type="evidence" value="ECO:0007669"/>
    <property type="project" value="TreeGrafter"/>
</dbReference>
<feature type="transmembrane region" description="Helical" evidence="9">
    <location>
        <begin position="48"/>
        <end position="73"/>
    </location>
</feature>
<evidence type="ECO:0000256" key="6">
    <source>
        <dbReference type="ARBA" id="ARBA00022989"/>
    </source>
</evidence>
<dbReference type="NCBIfam" id="TIGR00861">
    <property type="entry name" value="MIP"/>
    <property type="match status" value="1"/>
</dbReference>
<protein>
    <submittedName>
        <fullName evidence="10">Aquaporin</fullName>
    </submittedName>
</protein>
<dbReference type="Pfam" id="PF00230">
    <property type="entry name" value="MIP"/>
    <property type="match status" value="1"/>
</dbReference>
<dbReference type="InterPro" id="IPR034294">
    <property type="entry name" value="Aquaporin_transptr"/>
</dbReference>
<dbReference type="SUPFAM" id="SSF81338">
    <property type="entry name" value="Aquaporin-like"/>
    <property type="match status" value="1"/>
</dbReference>
<dbReference type="AlphaFoldDB" id="A0A917I681"/>
<organism evidence="10 11">
    <name type="scientific">Alsobacter metallidurans</name>
    <dbReference type="NCBI Taxonomy" id="340221"/>
    <lineage>
        <taxon>Bacteria</taxon>
        <taxon>Pseudomonadati</taxon>
        <taxon>Pseudomonadota</taxon>
        <taxon>Alphaproteobacteria</taxon>
        <taxon>Hyphomicrobiales</taxon>
        <taxon>Alsobacteraceae</taxon>
        <taxon>Alsobacter</taxon>
    </lineage>
</organism>
<dbReference type="PRINTS" id="PR00783">
    <property type="entry name" value="MINTRINSICP"/>
</dbReference>
<gene>
    <name evidence="10" type="ORF">GCM10007036_13010</name>
</gene>
<evidence type="ECO:0000313" key="11">
    <source>
        <dbReference type="Proteomes" id="UP000603912"/>
    </source>
</evidence>
<dbReference type="EMBL" id="BMES01000001">
    <property type="protein sequence ID" value="GGH14011.1"/>
    <property type="molecule type" value="Genomic_DNA"/>
</dbReference>
<dbReference type="InterPro" id="IPR000425">
    <property type="entry name" value="MIP"/>
</dbReference>
<keyword evidence="5 8" id="KW-0812">Transmembrane</keyword>
<keyword evidence="3 8" id="KW-0813">Transport</keyword>
<evidence type="ECO:0000256" key="8">
    <source>
        <dbReference type="RuleBase" id="RU000477"/>
    </source>
</evidence>
<accession>A0A917I681</accession>
<dbReference type="InterPro" id="IPR022357">
    <property type="entry name" value="MIP_CS"/>
</dbReference>
<feature type="transmembrane region" description="Helical" evidence="9">
    <location>
        <begin position="135"/>
        <end position="157"/>
    </location>
</feature>
<evidence type="ECO:0000256" key="4">
    <source>
        <dbReference type="ARBA" id="ARBA00022475"/>
    </source>
</evidence>
<sequence length="240" mass="23652">MKRFIAEALGTAVLVLVGCGSVVAVNLLGSGLSPAVAMGASVHTQGILAIALAFGLSVTAMAYCIGPISGCHINPAVTVALWTAGRFSGKDVPGYLIAQFVGGFVGAGVLALILQGAPGGYAISGGVFGQTTFGAWSPMSALLTEAVATFIFTAVILGVTQPNVGGGALAGLVIGLTLALLHLAFVPITGNSLNPARTLAPNLYAGGAAAAQIWVYFVGPLVGAALAGLAFKSGILSGEK</sequence>
<evidence type="ECO:0000256" key="9">
    <source>
        <dbReference type="SAM" id="Phobius"/>
    </source>
</evidence>
<dbReference type="PROSITE" id="PS51257">
    <property type="entry name" value="PROKAR_LIPOPROTEIN"/>
    <property type="match status" value="1"/>
</dbReference>
<reference evidence="10" key="2">
    <citation type="submission" date="2020-09" db="EMBL/GenBank/DDBJ databases">
        <authorList>
            <person name="Sun Q."/>
            <person name="Zhou Y."/>
        </authorList>
    </citation>
    <scope>NUCLEOTIDE SEQUENCE</scope>
    <source>
        <strain evidence="10">CGMCC 1.12214</strain>
    </source>
</reference>
<keyword evidence="6 9" id="KW-1133">Transmembrane helix</keyword>
<evidence type="ECO:0000256" key="2">
    <source>
        <dbReference type="ARBA" id="ARBA00006175"/>
    </source>
</evidence>
<dbReference type="PROSITE" id="PS00221">
    <property type="entry name" value="MIP"/>
    <property type="match status" value="1"/>
</dbReference>
<feature type="transmembrane region" description="Helical" evidence="9">
    <location>
        <begin position="94"/>
        <end position="115"/>
    </location>
</feature>
<evidence type="ECO:0000256" key="7">
    <source>
        <dbReference type="ARBA" id="ARBA00023136"/>
    </source>
</evidence>
<comment type="similarity">
    <text evidence="2 8">Belongs to the MIP/aquaporin (TC 1.A.8) family.</text>
</comment>
<dbReference type="GO" id="GO:0005886">
    <property type="term" value="C:plasma membrane"/>
    <property type="evidence" value="ECO:0007669"/>
    <property type="project" value="UniProtKB-SubCell"/>
</dbReference>
<comment type="caution">
    <text evidence="10">The sequence shown here is derived from an EMBL/GenBank/DDBJ whole genome shotgun (WGS) entry which is preliminary data.</text>
</comment>
<keyword evidence="7 9" id="KW-0472">Membrane</keyword>
<reference evidence="10" key="1">
    <citation type="journal article" date="2014" name="Int. J. Syst. Evol. Microbiol.">
        <title>Complete genome sequence of Corynebacterium casei LMG S-19264T (=DSM 44701T), isolated from a smear-ripened cheese.</title>
        <authorList>
            <consortium name="US DOE Joint Genome Institute (JGI-PGF)"/>
            <person name="Walter F."/>
            <person name="Albersmeier A."/>
            <person name="Kalinowski J."/>
            <person name="Ruckert C."/>
        </authorList>
    </citation>
    <scope>NUCLEOTIDE SEQUENCE</scope>
    <source>
        <strain evidence="10">CGMCC 1.12214</strain>
    </source>
</reference>
<evidence type="ECO:0000256" key="5">
    <source>
        <dbReference type="ARBA" id="ARBA00022692"/>
    </source>
</evidence>
<feature type="transmembrane region" description="Helical" evidence="9">
    <location>
        <begin position="209"/>
        <end position="231"/>
    </location>
</feature>
<name>A0A917I681_9HYPH</name>
<evidence type="ECO:0000256" key="3">
    <source>
        <dbReference type="ARBA" id="ARBA00022448"/>
    </source>
</evidence>
<dbReference type="InterPro" id="IPR023271">
    <property type="entry name" value="Aquaporin-like"/>
</dbReference>
<evidence type="ECO:0000256" key="1">
    <source>
        <dbReference type="ARBA" id="ARBA00004651"/>
    </source>
</evidence>
<feature type="transmembrane region" description="Helical" evidence="9">
    <location>
        <begin position="169"/>
        <end position="189"/>
    </location>
</feature>
<dbReference type="RefSeq" id="WP_188516854.1">
    <property type="nucleotide sequence ID" value="NZ_BMES01000001.1"/>
</dbReference>
<dbReference type="PANTHER" id="PTHR19139:SF199">
    <property type="entry name" value="MIP17260P"/>
    <property type="match status" value="1"/>
</dbReference>
<keyword evidence="11" id="KW-1185">Reference proteome</keyword>
<evidence type="ECO:0000313" key="10">
    <source>
        <dbReference type="EMBL" id="GGH14011.1"/>
    </source>
</evidence>
<proteinExistence type="inferred from homology"/>
<dbReference type="PANTHER" id="PTHR19139">
    <property type="entry name" value="AQUAPORIN TRANSPORTER"/>
    <property type="match status" value="1"/>
</dbReference>
<comment type="subcellular location">
    <subcellularLocation>
        <location evidence="1">Cell membrane</location>
        <topology evidence="1">Multi-pass membrane protein</topology>
    </subcellularLocation>
</comment>